<name>A0ABQ8YKY0_9EUKA</name>
<evidence type="ECO:0000256" key="2">
    <source>
        <dbReference type="ARBA" id="ARBA00022771"/>
    </source>
</evidence>
<dbReference type="Gene3D" id="3.30.40.10">
    <property type="entry name" value="Zinc/RING finger domain, C3HC4 (zinc finger)"/>
    <property type="match status" value="1"/>
</dbReference>
<keyword evidence="3" id="KW-0862">Zinc</keyword>
<protein>
    <submittedName>
        <fullName evidence="7">Rabenosyn-5</fullName>
    </submittedName>
</protein>
<dbReference type="SUPFAM" id="SSF57903">
    <property type="entry name" value="FYVE/PHD zinc finger"/>
    <property type="match status" value="1"/>
</dbReference>
<comment type="caution">
    <text evidence="7">The sequence shown here is derived from an EMBL/GenBank/DDBJ whole genome shotgun (WGS) entry which is preliminary data.</text>
</comment>
<accession>A0ABQ8YKY0</accession>
<evidence type="ECO:0000313" key="7">
    <source>
        <dbReference type="EMBL" id="KAJ6245235.1"/>
    </source>
</evidence>
<dbReference type="InterPro" id="IPR017455">
    <property type="entry name" value="Znf_FYVE-rel"/>
</dbReference>
<evidence type="ECO:0000256" key="5">
    <source>
        <dbReference type="SAM" id="Coils"/>
    </source>
</evidence>
<dbReference type="Proteomes" id="UP001150062">
    <property type="component" value="Unassembled WGS sequence"/>
</dbReference>
<keyword evidence="5" id="KW-0175">Coiled coil</keyword>
<dbReference type="InterPro" id="IPR011011">
    <property type="entry name" value="Znf_FYVE_PHD"/>
</dbReference>
<organism evidence="7 8">
    <name type="scientific">Anaeramoeba flamelloides</name>
    <dbReference type="NCBI Taxonomy" id="1746091"/>
    <lineage>
        <taxon>Eukaryota</taxon>
        <taxon>Metamonada</taxon>
        <taxon>Anaeramoebidae</taxon>
        <taxon>Anaeramoeba</taxon>
    </lineage>
</organism>
<gene>
    <name evidence="7" type="ORF">M0813_20545</name>
</gene>
<dbReference type="CDD" id="cd00065">
    <property type="entry name" value="FYVE_like_SF"/>
    <property type="match status" value="1"/>
</dbReference>
<evidence type="ECO:0000256" key="4">
    <source>
        <dbReference type="PROSITE-ProRule" id="PRU00091"/>
    </source>
</evidence>
<dbReference type="SMART" id="SM00064">
    <property type="entry name" value="FYVE"/>
    <property type="match status" value="1"/>
</dbReference>
<sequence length="157" mass="18436">MYITGHHSGVIRFWKISENCKTHKMNLSIIWTSKNIKNGPISPLLLTKDQKKLYYANPNGMFYLSYQVNKKSNKKKLKNMENNKKNNNNKLNVKNKNKNNCSICNTAFRLKRKYYCQICNKLVCNKCSTYKQIITESNLKNLLICNNCLLNLDLNFK</sequence>
<keyword evidence="8" id="KW-1185">Reference proteome</keyword>
<dbReference type="InterPro" id="IPR000306">
    <property type="entry name" value="Znf_FYVE"/>
</dbReference>
<evidence type="ECO:0000256" key="3">
    <source>
        <dbReference type="ARBA" id="ARBA00022833"/>
    </source>
</evidence>
<feature type="coiled-coil region" evidence="5">
    <location>
        <begin position="70"/>
        <end position="97"/>
    </location>
</feature>
<reference evidence="7" key="1">
    <citation type="submission" date="2022-08" db="EMBL/GenBank/DDBJ databases">
        <title>Novel sulfate-reducing endosymbionts in the free-living metamonad Anaeramoeba.</title>
        <authorList>
            <person name="Jerlstrom-Hultqvist J."/>
            <person name="Cepicka I."/>
            <person name="Gallot-Lavallee L."/>
            <person name="Salas-Leiva D."/>
            <person name="Curtis B.A."/>
            <person name="Zahonova K."/>
            <person name="Pipaliya S."/>
            <person name="Dacks J."/>
            <person name="Roger A.J."/>
        </authorList>
    </citation>
    <scope>NUCLEOTIDE SEQUENCE</scope>
    <source>
        <strain evidence="7">Schooner1</strain>
    </source>
</reference>
<dbReference type="InterPro" id="IPR013083">
    <property type="entry name" value="Znf_RING/FYVE/PHD"/>
</dbReference>
<dbReference type="Pfam" id="PF01363">
    <property type="entry name" value="FYVE"/>
    <property type="match status" value="1"/>
</dbReference>
<proteinExistence type="predicted"/>
<evidence type="ECO:0000259" key="6">
    <source>
        <dbReference type="PROSITE" id="PS50178"/>
    </source>
</evidence>
<dbReference type="PROSITE" id="PS50178">
    <property type="entry name" value="ZF_FYVE"/>
    <property type="match status" value="1"/>
</dbReference>
<evidence type="ECO:0000256" key="1">
    <source>
        <dbReference type="ARBA" id="ARBA00022723"/>
    </source>
</evidence>
<dbReference type="EMBL" id="JAOAOG010000147">
    <property type="protein sequence ID" value="KAJ6245235.1"/>
    <property type="molecule type" value="Genomic_DNA"/>
</dbReference>
<keyword evidence="2 4" id="KW-0863">Zinc-finger</keyword>
<evidence type="ECO:0000313" key="8">
    <source>
        <dbReference type="Proteomes" id="UP001150062"/>
    </source>
</evidence>
<keyword evidence="1" id="KW-0479">Metal-binding</keyword>
<feature type="domain" description="FYVE-type" evidence="6">
    <location>
        <begin position="95"/>
        <end position="153"/>
    </location>
</feature>